<dbReference type="AlphaFoldDB" id="A0A0F0CPL9"/>
<dbReference type="InterPro" id="IPR036812">
    <property type="entry name" value="NAD(P)_OxRdtase_dom_sf"/>
</dbReference>
<gene>
    <name evidence="3" type="ORF">OMAG_000873</name>
</gene>
<dbReference type="PANTHER" id="PTHR43364:SF4">
    <property type="entry name" value="NAD(P)-LINKED OXIDOREDUCTASE SUPERFAMILY PROTEIN"/>
    <property type="match status" value="1"/>
</dbReference>
<dbReference type="Gene3D" id="3.20.20.100">
    <property type="entry name" value="NADP-dependent oxidoreductase domain"/>
    <property type="match status" value="1"/>
</dbReference>
<protein>
    <submittedName>
        <fullName evidence="3">Aldo/keto reductase</fullName>
    </submittedName>
</protein>
<dbReference type="SUPFAM" id="SSF51430">
    <property type="entry name" value="NAD(P)-linked oxidoreductase"/>
    <property type="match status" value="1"/>
</dbReference>
<evidence type="ECO:0000313" key="4">
    <source>
        <dbReference type="Proteomes" id="UP000033428"/>
    </source>
</evidence>
<dbReference type="CDD" id="cd19084">
    <property type="entry name" value="AKR_AKR11B1-like"/>
    <property type="match status" value="1"/>
</dbReference>
<evidence type="ECO:0000313" key="3">
    <source>
        <dbReference type="EMBL" id="KJJ85263.1"/>
    </source>
</evidence>
<organism evidence="3 4">
    <name type="scientific">Candidatus Omnitrophus magneticus</name>
    <dbReference type="NCBI Taxonomy" id="1609969"/>
    <lineage>
        <taxon>Bacteria</taxon>
        <taxon>Pseudomonadati</taxon>
        <taxon>Candidatus Omnitrophota</taxon>
        <taxon>Candidatus Omnitrophus</taxon>
    </lineage>
</organism>
<feature type="domain" description="NADP-dependent oxidoreductase" evidence="2">
    <location>
        <begin position="16"/>
        <end position="305"/>
    </location>
</feature>
<dbReference type="EMBL" id="JYNY01000197">
    <property type="protein sequence ID" value="KJJ85263.1"/>
    <property type="molecule type" value="Genomic_DNA"/>
</dbReference>
<dbReference type="PRINTS" id="PR00069">
    <property type="entry name" value="ALDKETRDTASE"/>
</dbReference>
<sequence>MNYNHIKNTDLKISAVSLGSWVFGGEVWGETNDDISIEVIKNAISGGINFIDTAPAYGNGRAETVIGKTLGKTRDILVADKCGLEIDGKSIKINLTPAFIRKDLENSLKRLNRDVIDLYQCHWPDKKTPIEETFSEMNKLQKEGKIRHVGVCNFDKNLLSSAMKISKIVSNQVHYSILNRYIEKELLEFCKNNEISILTYGSLGGGILTGKYKQVPVLEKNDVRNFFYRFYNKMFFEKTEKIIKVLNEISEKHNGFPVETAINWARRDKIVASCIVGARNSGQIKKNISASKWDLSEQEINKIENACNDI</sequence>
<dbReference type="InterPro" id="IPR050523">
    <property type="entry name" value="AKR_Detox_Biosynth"/>
</dbReference>
<dbReference type="GO" id="GO:0016491">
    <property type="term" value="F:oxidoreductase activity"/>
    <property type="evidence" value="ECO:0007669"/>
    <property type="project" value="UniProtKB-KW"/>
</dbReference>
<reference evidence="3 4" key="1">
    <citation type="submission" date="2015-02" db="EMBL/GenBank/DDBJ databases">
        <title>Single-cell genomics of uncultivated deep-branching MTB reveals a conserved set of magnetosome genes.</title>
        <authorList>
            <person name="Kolinko S."/>
            <person name="Richter M."/>
            <person name="Glockner F.O."/>
            <person name="Brachmann A."/>
            <person name="Schuler D."/>
        </authorList>
    </citation>
    <scope>NUCLEOTIDE SEQUENCE [LARGE SCALE GENOMIC DNA]</scope>
    <source>
        <strain evidence="3">SKK-01</strain>
    </source>
</reference>
<evidence type="ECO:0000259" key="2">
    <source>
        <dbReference type="Pfam" id="PF00248"/>
    </source>
</evidence>
<dbReference type="Proteomes" id="UP000033428">
    <property type="component" value="Unassembled WGS sequence"/>
</dbReference>
<dbReference type="PROSITE" id="PS00062">
    <property type="entry name" value="ALDOKETO_REDUCTASE_2"/>
    <property type="match status" value="1"/>
</dbReference>
<dbReference type="InterPro" id="IPR023210">
    <property type="entry name" value="NADP_OxRdtase_dom"/>
</dbReference>
<dbReference type="Pfam" id="PF00248">
    <property type="entry name" value="Aldo_ket_red"/>
    <property type="match status" value="1"/>
</dbReference>
<dbReference type="InterPro" id="IPR020471">
    <property type="entry name" value="AKR"/>
</dbReference>
<evidence type="ECO:0000256" key="1">
    <source>
        <dbReference type="ARBA" id="ARBA00023002"/>
    </source>
</evidence>
<dbReference type="InterPro" id="IPR018170">
    <property type="entry name" value="Aldo/ket_reductase_CS"/>
</dbReference>
<keyword evidence="1" id="KW-0560">Oxidoreductase</keyword>
<dbReference type="PANTHER" id="PTHR43364">
    <property type="entry name" value="NADH-SPECIFIC METHYLGLYOXAL REDUCTASE-RELATED"/>
    <property type="match status" value="1"/>
</dbReference>
<name>A0A0F0CPL9_9BACT</name>
<comment type="caution">
    <text evidence="3">The sequence shown here is derived from an EMBL/GenBank/DDBJ whole genome shotgun (WGS) entry which is preliminary data.</text>
</comment>
<accession>A0A0F0CPL9</accession>
<dbReference type="GO" id="GO:0005829">
    <property type="term" value="C:cytosol"/>
    <property type="evidence" value="ECO:0007669"/>
    <property type="project" value="TreeGrafter"/>
</dbReference>
<proteinExistence type="predicted"/>
<keyword evidence="4" id="KW-1185">Reference proteome</keyword>